<feature type="region of interest" description="Disordered" evidence="1">
    <location>
        <begin position="87"/>
        <end position="112"/>
    </location>
</feature>
<feature type="transmembrane region" description="Helical" evidence="2">
    <location>
        <begin position="131"/>
        <end position="154"/>
    </location>
</feature>
<protein>
    <submittedName>
        <fullName evidence="3">Uncharacterized protein</fullName>
    </submittedName>
</protein>
<dbReference type="Pfam" id="PF20554">
    <property type="entry name" value="DUF6766"/>
    <property type="match status" value="1"/>
</dbReference>
<keyword evidence="2" id="KW-0812">Transmembrane</keyword>
<dbReference type="AlphaFoldDB" id="A0A4V3C8C2"/>
<dbReference type="OrthoDB" id="187863at2"/>
<sequence>MRRFLRENAIGVVFGLLFLIVLAGQAYAGLAVFNEGQRASGLPDVSFWRYVTSAGFGVDVAENWQSEYLQFFLFIVLTVWLLQKGSPESKSLDKPGRETEKQQKIGPYADENSPKWARAGGWRTSVFSNSLGLVMGLIFLGSWLAQSVAGVVAFNEEQLSERQDPVSWGQYVLEPDFWNRTLQNWQSELLAVASMAILAIYLRQRGSSQSKPVGSAHEATGVEG</sequence>
<evidence type="ECO:0000313" key="3">
    <source>
        <dbReference type="EMBL" id="TDO41048.1"/>
    </source>
</evidence>
<organism evidence="3 4">
    <name type="scientific">Paractinoplanes brasiliensis</name>
    <dbReference type="NCBI Taxonomy" id="52695"/>
    <lineage>
        <taxon>Bacteria</taxon>
        <taxon>Bacillati</taxon>
        <taxon>Actinomycetota</taxon>
        <taxon>Actinomycetes</taxon>
        <taxon>Micromonosporales</taxon>
        <taxon>Micromonosporaceae</taxon>
        <taxon>Paractinoplanes</taxon>
    </lineage>
</organism>
<keyword evidence="2" id="KW-0472">Membrane</keyword>
<keyword evidence="4" id="KW-1185">Reference proteome</keyword>
<evidence type="ECO:0000256" key="2">
    <source>
        <dbReference type="SAM" id="Phobius"/>
    </source>
</evidence>
<comment type="caution">
    <text evidence="3">The sequence shown here is derived from an EMBL/GenBank/DDBJ whole genome shotgun (WGS) entry which is preliminary data.</text>
</comment>
<dbReference type="InterPro" id="IPR046657">
    <property type="entry name" value="DUF6766"/>
</dbReference>
<gene>
    <name evidence="3" type="ORF">C8E87_4774</name>
</gene>
<accession>A0A4V3C8C2</accession>
<evidence type="ECO:0000256" key="1">
    <source>
        <dbReference type="SAM" id="MobiDB-lite"/>
    </source>
</evidence>
<dbReference type="EMBL" id="SNWR01000001">
    <property type="protein sequence ID" value="TDO41048.1"/>
    <property type="molecule type" value="Genomic_DNA"/>
</dbReference>
<dbReference type="Proteomes" id="UP000294901">
    <property type="component" value="Unassembled WGS sequence"/>
</dbReference>
<evidence type="ECO:0000313" key="4">
    <source>
        <dbReference type="Proteomes" id="UP000294901"/>
    </source>
</evidence>
<reference evidence="3 4" key="1">
    <citation type="submission" date="2019-03" db="EMBL/GenBank/DDBJ databases">
        <title>Sequencing the genomes of 1000 actinobacteria strains.</title>
        <authorList>
            <person name="Klenk H.-P."/>
        </authorList>
    </citation>
    <scope>NUCLEOTIDE SEQUENCE [LARGE SCALE GENOMIC DNA]</scope>
    <source>
        <strain evidence="3 4">DSM 43805</strain>
    </source>
</reference>
<keyword evidence="2" id="KW-1133">Transmembrane helix</keyword>
<feature type="compositionally biased region" description="Basic and acidic residues" evidence="1">
    <location>
        <begin position="90"/>
        <end position="103"/>
    </location>
</feature>
<dbReference type="RefSeq" id="WP_133875133.1">
    <property type="nucleotide sequence ID" value="NZ_BOMD01000015.1"/>
</dbReference>
<proteinExistence type="predicted"/>
<name>A0A4V3C8C2_9ACTN</name>